<dbReference type="CDD" id="cd00866">
    <property type="entry name" value="PEBP_euk"/>
    <property type="match status" value="1"/>
</dbReference>
<accession>A0A8B8HII5</accession>
<keyword evidence="2" id="KW-0809">Transit peptide</keyword>
<evidence type="ECO:0000256" key="7">
    <source>
        <dbReference type="ARBA" id="ARBA00038016"/>
    </source>
</evidence>
<sequence length="396" mass="47126">MNTFRSFWRINSFHRYQQIRLGHRIRGKPPIQCRTIKERLDELNYKDELYTTRIDIGYPSEKKSSSKAREERMELSKTSKNDKKMEELARKGLLEIDMEKSKKDWLQSLGPMHKKQIADHYGVYEHLYGEGFFIPQLHLEVFYDINDGNCLPVYYGNVIKPAEAVESPHVSYDTDGNTLWTLALTNLDGHLAENDKEYVHWFIANIPGNSIEKGDVIADYLRPFPLKGTGYHRYVFVLYKQDGMISYDLPKITSSSPLEERTFCTRDWYKKYQNNITPIGLAFYQSDWDITVKDFFNKTLNRKEPIYEYDFPEPYIRPQEWFPRRKPFNLYMDKYRDPKQINKEYLLRKLKTEDPFKAPAPPLRFPNAHPLPRNMPSWLKVHEKKIRLGWGRVNDV</sequence>
<feature type="region of interest" description="Disordered" evidence="10">
    <location>
        <begin position="61"/>
        <end position="81"/>
    </location>
</feature>
<dbReference type="Proteomes" id="UP001652626">
    <property type="component" value="Chromosome 10"/>
</dbReference>
<dbReference type="InterPro" id="IPR035810">
    <property type="entry name" value="PEBP_euk"/>
</dbReference>
<evidence type="ECO:0000256" key="4">
    <source>
        <dbReference type="ARBA" id="ARBA00023054"/>
    </source>
</evidence>
<dbReference type="PANTHER" id="PTHR11362">
    <property type="entry name" value="PHOSPHATIDYLETHANOLAMINE-BINDING PROTEIN"/>
    <property type="match status" value="1"/>
</dbReference>
<comment type="subcellular location">
    <subcellularLocation>
        <location evidence="1">Mitochondrion</location>
    </subcellularLocation>
</comment>
<dbReference type="GeneID" id="113392430"/>
<evidence type="ECO:0000256" key="2">
    <source>
        <dbReference type="ARBA" id="ARBA00022946"/>
    </source>
</evidence>
<evidence type="ECO:0000256" key="10">
    <source>
        <dbReference type="SAM" id="MobiDB-lite"/>
    </source>
</evidence>
<dbReference type="SUPFAM" id="SSF49777">
    <property type="entry name" value="PEBP-like"/>
    <property type="match status" value="1"/>
</dbReference>
<organism evidence="11 12">
    <name type="scientific">Vanessa tameamea</name>
    <name type="common">Kamehameha butterfly</name>
    <dbReference type="NCBI Taxonomy" id="334116"/>
    <lineage>
        <taxon>Eukaryota</taxon>
        <taxon>Metazoa</taxon>
        <taxon>Ecdysozoa</taxon>
        <taxon>Arthropoda</taxon>
        <taxon>Hexapoda</taxon>
        <taxon>Insecta</taxon>
        <taxon>Pterygota</taxon>
        <taxon>Neoptera</taxon>
        <taxon>Endopterygota</taxon>
        <taxon>Lepidoptera</taxon>
        <taxon>Glossata</taxon>
        <taxon>Ditrysia</taxon>
        <taxon>Papilionoidea</taxon>
        <taxon>Nymphalidae</taxon>
        <taxon>Nymphalinae</taxon>
        <taxon>Vanessa</taxon>
    </lineage>
</organism>
<keyword evidence="4" id="KW-0175">Coiled coil</keyword>
<evidence type="ECO:0000313" key="12">
    <source>
        <dbReference type="RefSeq" id="XP_026484658.2"/>
    </source>
</evidence>
<evidence type="ECO:0000313" key="11">
    <source>
        <dbReference type="Proteomes" id="UP001652626"/>
    </source>
</evidence>
<dbReference type="Gene3D" id="3.90.280.10">
    <property type="entry name" value="PEBP-like"/>
    <property type="match status" value="1"/>
</dbReference>
<evidence type="ECO:0000256" key="5">
    <source>
        <dbReference type="ARBA" id="ARBA00023128"/>
    </source>
</evidence>
<dbReference type="OMA" id="PQKKFPH"/>
<dbReference type="Pfam" id="PF01161">
    <property type="entry name" value="PBP"/>
    <property type="match status" value="1"/>
</dbReference>
<comment type="similarity">
    <text evidence="7">Belongs to the phosphatidylethanolamine-binding protein family. Mitochondrion-specific ribosomal protein mL38 subfamily.</text>
</comment>
<keyword evidence="3" id="KW-0689">Ribosomal protein</keyword>
<keyword evidence="5" id="KW-0496">Mitochondrion</keyword>
<name>A0A8B8HII5_VANTA</name>
<dbReference type="InterPro" id="IPR036610">
    <property type="entry name" value="PEBP-like_sf"/>
</dbReference>
<keyword evidence="6" id="KW-0687">Ribonucleoprotein</keyword>
<evidence type="ECO:0000256" key="6">
    <source>
        <dbReference type="ARBA" id="ARBA00023274"/>
    </source>
</evidence>
<evidence type="ECO:0000256" key="8">
    <source>
        <dbReference type="ARBA" id="ARBA00039444"/>
    </source>
</evidence>
<dbReference type="OrthoDB" id="2153661at2759"/>
<gene>
    <name evidence="12" type="primary">LOC113392430</name>
</gene>
<keyword evidence="11" id="KW-1185">Reference proteome</keyword>
<dbReference type="InterPro" id="IPR008914">
    <property type="entry name" value="PEBP"/>
</dbReference>
<proteinExistence type="inferred from homology"/>
<reference evidence="12" key="1">
    <citation type="submission" date="2025-08" db="UniProtKB">
        <authorList>
            <consortium name="RefSeq"/>
        </authorList>
    </citation>
    <scope>IDENTIFICATION</scope>
    <source>
        <tissue evidence="12">Whole body</tissue>
    </source>
</reference>
<evidence type="ECO:0000256" key="9">
    <source>
        <dbReference type="ARBA" id="ARBA00041206"/>
    </source>
</evidence>
<dbReference type="PANTHER" id="PTHR11362:SF133">
    <property type="entry name" value="LARGE RIBOSOMAL SUBUNIT PROTEIN ML38"/>
    <property type="match status" value="1"/>
</dbReference>
<protein>
    <recommendedName>
        <fullName evidence="8">Large ribosomal subunit protein mL38</fullName>
    </recommendedName>
    <alternativeName>
        <fullName evidence="9">39S ribosomal protein L38, mitochondrial</fullName>
    </alternativeName>
</protein>
<dbReference type="RefSeq" id="XP_026484658.2">
    <property type="nucleotide sequence ID" value="XM_026628873.2"/>
</dbReference>
<evidence type="ECO:0000256" key="3">
    <source>
        <dbReference type="ARBA" id="ARBA00022980"/>
    </source>
</evidence>
<evidence type="ECO:0000256" key="1">
    <source>
        <dbReference type="ARBA" id="ARBA00004173"/>
    </source>
</evidence>